<name>U1N5Z9_9EURY</name>
<dbReference type="STRING" id="1238424.J07HQW1_01882"/>
<dbReference type="PROSITE" id="PS50109">
    <property type="entry name" value="HIS_KIN"/>
    <property type="match status" value="1"/>
</dbReference>
<dbReference type="InterPro" id="IPR050980">
    <property type="entry name" value="2C_sensor_his_kinase"/>
</dbReference>
<proteinExistence type="predicted"/>
<dbReference type="InterPro" id="IPR003594">
    <property type="entry name" value="HATPase_dom"/>
</dbReference>
<dbReference type="Gene3D" id="3.30.450.20">
    <property type="entry name" value="PAS domain"/>
    <property type="match status" value="1"/>
</dbReference>
<feature type="domain" description="Histidine kinase" evidence="8">
    <location>
        <begin position="362"/>
        <end position="565"/>
    </location>
</feature>
<dbReference type="EC" id="2.7.13.3" evidence="2"/>
<dbReference type="GO" id="GO:0005524">
    <property type="term" value="F:ATP binding"/>
    <property type="evidence" value="ECO:0007669"/>
    <property type="project" value="UniProtKB-KW"/>
</dbReference>
<dbReference type="Pfam" id="PF02518">
    <property type="entry name" value="HATPase_c"/>
    <property type="match status" value="1"/>
</dbReference>
<keyword evidence="3" id="KW-0808">Transferase</keyword>
<evidence type="ECO:0000259" key="9">
    <source>
        <dbReference type="PROSITE" id="PS50113"/>
    </source>
</evidence>
<dbReference type="CDD" id="cd00130">
    <property type="entry name" value="PAS"/>
    <property type="match status" value="1"/>
</dbReference>
<dbReference type="EMBL" id="KE356560">
    <property type="protein sequence ID" value="ERG91848.1"/>
    <property type="molecule type" value="Genomic_DNA"/>
</dbReference>
<comment type="catalytic activity">
    <reaction evidence="1">
        <text>ATP + protein L-histidine = ADP + protein N-phospho-L-histidine.</text>
        <dbReference type="EC" id="2.7.13.3"/>
    </reaction>
</comment>
<feature type="transmembrane region" description="Helical" evidence="7">
    <location>
        <begin position="99"/>
        <end position="123"/>
    </location>
</feature>
<dbReference type="SUPFAM" id="SSF55785">
    <property type="entry name" value="PYP-like sensor domain (PAS domain)"/>
    <property type="match status" value="1"/>
</dbReference>
<accession>U1N5Z9</accession>
<dbReference type="HOGENOM" id="CLU_000445_114_58_2"/>
<dbReference type="GO" id="GO:0004673">
    <property type="term" value="F:protein histidine kinase activity"/>
    <property type="evidence" value="ECO:0007669"/>
    <property type="project" value="UniProtKB-EC"/>
</dbReference>
<protein>
    <recommendedName>
        <fullName evidence="2">histidine kinase</fullName>
        <ecNumber evidence="2">2.7.13.3</ecNumber>
    </recommendedName>
</protein>
<evidence type="ECO:0000256" key="3">
    <source>
        <dbReference type="ARBA" id="ARBA00022679"/>
    </source>
</evidence>
<evidence type="ECO:0000256" key="5">
    <source>
        <dbReference type="ARBA" id="ARBA00022777"/>
    </source>
</evidence>
<keyword evidence="4" id="KW-0547">Nucleotide-binding</keyword>
<dbReference type="PANTHER" id="PTHR44936">
    <property type="entry name" value="SENSOR PROTEIN CREC"/>
    <property type="match status" value="1"/>
</dbReference>
<keyword evidence="7" id="KW-1133">Transmembrane helix</keyword>
<dbReference type="InterPro" id="IPR036890">
    <property type="entry name" value="HATPase_C_sf"/>
</dbReference>
<reference evidence="10 11" key="1">
    <citation type="journal article" date="2013" name="PLoS ONE">
        <title>Assembly-driven community genomics of a hypersaline microbial ecosystem.</title>
        <authorList>
            <person name="Podell S."/>
            <person name="Ugalde J.A."/>
            <person name="Narasingarao P."/>
            <person name="Banfield J.F."/>
            <person name="Heidelberg K.B."/>
            <person name="Allen E.E."/>
        </authorList>
    </citation>
    <scope>NUCLEOTIDE SEQUENCE [LARGE SCALE GENOMIC DNA]</scope>
    <source>
        <strain evidence="11">J07HQW1</strain>
    </source>
</reference>
<keyword evidence="6" id="KW-0067">ATP-binding</keyword>
<dbReference type="InterPro" id="IPR013767">
    <property type="entry name" value="PAS_fold"/>
</dbReference>
<dbReference type="InterPro" id="IPR035965">
    <property type="entry name" value="PAS-like_dom_sf"/>
</dbReference>
<evidence type="ECO:0000256" key="1">
    <source>
        <dbReference type="ARBA" id="ARBA00000085"/>
    </source>
</evidence>
<dbReference type="AlphaFoldDB" id="U1N5Z9"/>
<organism evidence="10 11">
    <name type="scientific">Haloquadratum walsbyi J07HQW1</name>
    <dbReference type="NCBI Taxonomy" id="1238424"/>
    <lineage>
        <taxon>Archaea</taxon>
        <taxon>Methanobacteriati</taxon>
        <taxon>Methanobacteriota</taxon>
        <taxon>Stenosarchaea group</taxon>
        <taxon>Halobacteria</taxon>
        <taxon>Halobacteriales</taxon>
        <taxon>Haloferacaceae</taxon>
        <taxon>Haloquadratum</taxon>
    </lineage>
</organism>
<dbReference type="Pfam" id="PF00989">
    <property type="entry name" value="PAS"/>
    <property type="match status" value="1"/>
</dbReference>
<dbReference type="InterPro" id="IPR031621">
    <property type="entry name" value="HisKA_7TM"/>
</dbReference>
<dbReference type="Proteomes" id="UP000030649">
    <property type="component" value="Unassembled WGS sequence"/>
</dbReference>
<dbReference type="InterPro" id="IPR000014">
    <property type="entry name" value="PAS"/>
</dbReference>
<dbReference type="InterPro" id="IPR000700">
    <property type="entry name" value="PAS-assoc_C"/>
</dbReference>
<dbReference type="Pfam" id="PF16927">
    <property type="entry name" value="HisKA_7TM"/>
    <property type="match status" value="1"/>
</dbReference>
<evidence type="ECO:0000256" key="7">
    <source>
        <dbReference type="SAM" id="Phobius"/>
    </source>
</evidence>
<dbReference type="NCBIfam" id="TIGR00229">
    <property type="entry name" value="sensory_box"/>
    <property type="match status" value="1"/>
</dbReference>
<dbReference type="PROSITE" id="PS50113">
    <property type="entry name" value="PAC"/>
    <property type="match status" value="1"/>
</dbReference>
<keyword evidence="7" id="KW-0812">Transmembrane</keyword>
<feature type="transmembrane region" description="Helical" evidence="7">
    <location>
        <begin position="176"/>
        <end position="197"/>
    </location>
</feature>
<feature type="transmembrane region" description="Helical" evidence="7">
    <location>
        <begin position="143"/>
        <end position="164"/>
    </location>
</feature>
<dbReference type="SMART" id="SM00387">
    <property type="entry name" value="HATPase_c"/>
    <property type="match status" value="1"/>
</dbReference>
<evidence type="ECO:0000256" key="4">
    <source>
        <dbReference type="ARBA" id="ARBA00022741"/>
    </source>
</evidence>
<evidence type="ECO:0000256" key="6">
    <source>
        <dbReference type="ARBA" id="ARBA00022840"/>
    </source>
</evidence>
<evidence type="ECO:0000259" key="8">
    <source>
        <dbReference type="PROSITE" id="PS50109"/>
    </source>
</evidence>
<keyword evidence="7" id="KW-0472">Membrane</keyword>
<dbReference type="PRINTS" id="PR00344">
    <property type="entry name" value="BCTRLSENSOR"/>
</dbReference>
<evidence type="ECO:0000313" key="11">
    <source>
        <dbReference type="Proteomes" id="UP000030649"/>
    </source>
</evidence>
<dbReference type="Gene3D" id="3.30.565.10">
    <property type="entry name" value="Histidine kinase-like ATPase, C-terminal domain"/>
    <property type="match status" value="1"/>
</dbReference>
<dbReference type="InterPro" id="IPR005467">
    <property type="entry name" value="His_kinase_dom"/>
</dbReference>
<evidence type="ECO:0000256" key="2">
    <source>
        <dbReference type="ARBA" id="ARBA00012438"/>
    </source>
</evidence>
<feature type="transmembrane region" description="Helical" evidence="7">
    <location>
        <begin position="36"/>
        <end position="57"/>
    </location>
</feature>
<dbReference type="PANTHER" id="PTHR44936:SF10">
    <property type="entry name" value="SENSOR PROTEIN RSTB"/>
    <property type="match status" value="1"/>
</dbReference>
<dbReference type="GO" id="GO:0006355">
    <property type="term" value="P:regulation of DNA-templated transcription"/>
    <property type="evidence" value="ECO:0007669"/>
    <property type="project" value="InterPro"/>
</dbReference>
<feature type="transmembrane region" description="Helical" evidence="7">
    <location>
        <begin position="69"/>
        <end position="87"/>
    </location>
</feature>
<feature type="transmembrane region" description="Helical" evidence="7">
    <location>
        <begin position="6"/>
        <end position="24"/>
    </location>
</feature>
<keyword evidence="5 10" id="KW-0418">Kinase</keyword>
<feature type="domain" description="PAC" evidence="9">
    <location>
        <begin position="306"/>
        <end position="358"/>
    </location>
</feature>
<gene>
    <name evidence="10" type="ORF">J07HQW1_01882</name>
</gene>
<dbReference type="InterPro" id="IPR004358">
    <property type="entry name" value="Sig_transdc_His_kin-like_C"/>
</dbReference>
<sequence length="578" mass="63139">MTVSWLAVGALASGIASVIFLRYLWEYRSKPGARFFIVTIACEALWSFSYGTALLVFDPLIREILEIPVWVGVNFIGVSFLAFALEYTGRGSLVRSRWMAAVVALQTIHTGIIVTNPIHGIAWSEYSIEPLFGAATVTYTHGPWLFVNVTGVVIMIAAASFVLFDTFFSYGPLYRTQAAAVAISPVLPGVAFLLWLFQIGGFWRVNLTPLTFPIHLAFDVYAFFSREMFEITPATRRAGERAAIDDLGTAVLIIDEDARLVDLNAEAQRILEIADKPTLGHPLSEYLNGIDPSETETETETGIEIGTDEVLSVTVEGKTRQYTVTTSPIEDAGGTHVGHTVVLQDITAERRREQRLAVLNRVLRHNLRNDLGVVKGYVELAADRTDDDSVSKPLTTAATTTADLMTLGEKAQDIEQMFGSAGRSPKPVDVPELLAEITAECDSDGTIRVDVPDGLQVRADPTILIQVFRSLIENSLEHAGTAPRVEIECTDVENSRATFEIRDDGPGIPDHEREVLISGEETPLQHGSGIGLWIAKWGVTSIGGTLRFKPDNDGATAVITIPYKPDLNAQIPELRDAG</sequence>
<dbReference type="SUPFAM" id="SSF55874">
    <property type="entry name" value="ATPase domain of HSP90 chaperone/DNA topoisomerase II/histidine kinase"/>
    <property type="match status" value="1"/>
</dbReference>
<dbReference type="CDD" id="cd00075">
    <property type="entry name" value="HATPase"/>
    <property type="match status" value="1"/>
</dbReference>
<evidence type="ECO:0000313" key="10">
    <source>
        <dbReference type="EMBL" id="ERG91848.1"/>
    </source>
</evidence>